<feature type="compositionally biased region" description="Polar residues" evidence="2">
    <location>
        <begin position="527"/>
        <end position="537"/>
    </location>
</feature>
<gene>
    <name evidence="3" type="ORF">BBOV_I000730</name>
</gene>
<keyword evidence="1" id="KW-0175">Coiled coil</keyword>
<dbReference type="InParanoid" id="A7AX94"/>
<feature type="compositionally biased region" description="Basic and acidic residues" evidence="2">
    <location>
        <begin position="422"/>
        <end position="434"/>
    </location>
</feature>
<dbReference type="Gene3D" id="1.10.287.1490">
    <property type="match status" value="1"/>
</dbReference>
<evidence type="ECO:0000313" key="4">
    <source>
        <dbReference type="Proteomes" id="UP000002173"/>
    </source>
</evidence>
<protein>
    <submittedName>
        <fullName evidence="3">Uncharacterized protein</fullName>
    </submittedName>
</protein>
<proteinExistence type="predicted"/>
<evidence type="ECO:0000313" key="3">
    <source>
        <dbReference type="EMBL" id="EDO05167.1"/>
    </source>
</evidence>
<dbReference type="eggNOG" id="ENOG502QXNU">
    <property type="taxonomic scope" value="Eukaryota"/>
</dbReference>
<dbReference type="KEGG" id="bbo:BBOV_I000730"/>
<comment type="caution">
    <text evidence="3">The sequence shown here is derived from an EMBL/GenBank/DDBJ whole genome shotgun (WGS) entry which is preliminary data.</text>
</comment>
<dbReference type="VEuPathDB" id="PiroplasmaDB:BBOV_I000730"/>
<accession>A7AX94</accession>
<dbReference type="EMBL" id="AAXT01000006">
    <property type="protein sequence ID" value="EDO05167.1"/>
    <property type="molecule type" value="Genomic_DNA"/>
</dbReference>
<dbReference type="GeneID" id="5476821"/>
<organism evidence="3 4">
    <name type="scientific">Babesia bovis</name>
    <dbReference type="NCBI Taxonomy" id="5865"/>
    <lineage>
        <taxon>Eukaryota</taxon>
        <taxon>Sar</taxon>
        <taxon>Alveolata</taxon>
        <taxon>Apicomplexa</taxon>
        <taxon>Aconoidasida</taxon>
        <taxon>Piroplasmida</taxon>
        <taxon>Babesiidae</taxon>
        <taxon>Babesia</taxon>
    </lineage>
</organism>
<reference evidence="3 4" key="1">
    <citation type="journal article" date="2007" name="PLoS Pathog.">
        <title>Genome sequence of Babesia bovis and comparative analysis of apicomplexan hemoprotozoa.</title>
        <authorList>
            <person name="Brayton K.A."/>
            <person name="Lau A.O.T."/>
            <person name="Herndon D.R."/>
            <person name="Hannick L."/>
            <person name="Kappmeyer L.S."/>
            <person name="Berens S.J."/>
            <person name="Bidwell S.L."/>
            <person name="Brown W.C."/>
            <person name="Crabtree J."/>
            <person name="Fadrosh D."/>
            <person name="Feldblum T."/>
            <person name="Forberger H.A."/>
            <person name="Haas B.J."/>
            <person name="Howell J.M."/>
            <person name="Khouri H."/>
            <person name="Koo H."/>
            <person name="Mann D.J."/>
            <person name="Norimine J."/>
            <person name="Paulsen I.T."/>
            <person name="Radune D."/>
            <person name="Ren Q."/>
            <person name="Smith R.K. Jr."/>
            <person name="Suarez C.E."/>
            <person name="White O."/>
            <person name="Wortman J.R."/>
            <person name="Knowles D.P. Jr."/>
            <person name="McElwain T.F."/>
            <person name="Nene V.M."/>
        </authorList>
    </citation>
    <scope>NUCLEOTIDE SEQUENCE [LARGE SCALE GENOMIC DNA]</scope>
    <source>
        <strain evidence="3">T2Bo</strain>
    </source>
</reference>
<dbReference type="OMA" id="FKWWCDE"/>
<dbReference type="AlphaFoldDB" id="A7AX94"/>
<name>A7AX94_BABBO</name>
<evidence type="ECO:0000256" key="1">
    <source>
        <dbReference type="SAM" id="Coils"/>
    </source>
</evidence>
<dbReference type="RefSeq" id="XP_001608735.1">
    <property type="nucleotide sequence ID" value="XM_001608685.1"/>
</dbReference>
<feature type="coiled-coil region" evidence="1">
    <location>
        <begin position="308"/>
        <end position="399"/>
    </location>
</feature>
<reference evidence="4" key="3">
    <citation type="journal article" date="2021" name="Int. J. Parasitol.">
        <title>Comparative analysis of gene expression between Babesia bovis blood stages and kinetes allowed by improved genome annotation.</title>
        <authorList>
            <person name="Ueti M.W."/>
            <person name="Johnson W.C."/>
            <person name="Kappmeyer L.S."/>
            <person name="Herndon D.R."/>
            <person name="Mousel M.R."/>
            <person name="Reif K.E."/>
            <person name="Taus N.S."/>
            <person name="Ifeonu O.O."/>
            <person name="Silva J.C."/>
            <person name="Suarez C.E."/>
            <person name="Brayton K.A."/>
        </authorList>
    </citation>
    <scope>NUCLEOTIDE SEQUENCE [LARGE SCALE GENOMIC DNA]</scope>
</reference>
<feature type="region of interest" description="Disordered" evidence="2">
    <location>
        <begin position="416"/>
        <end position="456"/>
    </location>
</feature>
<dbReference type="Proteomes" id="UP000002173">
    <property type="component" value="Unassembled WGS sequence"/>
</dbReference>
<evidence type="ECO:0000256" key="2">
    <source>
        <dbReference type="SAM" id="MobiDB-lite"/>
    </source>
</evidence>
<sequence length="567" mass="65420">MSISLETSAGYIDSEYSDFEHAYSVSNVSRTSPKFGRDGMQWNYNRNVFSNFEPASVRQDQSTIKTLEHIDVNAYNRLNQPVRPLNTDDYDTATDTDAYYEDSRKGFVNDESYKYDRSGNDFKWWCDEQEASDFSIANTGEDVTPIKLDDSTPIEDSKLLSQFKAVQSCGQLTERTQCGSSISDDWDDNVSIASRVSTKEAPVMPREDEWSSFMKPADQSEELDLLKQQIMQRLGFKIANMEVHKKVSKRSVESFEAATQTNDDSFGYDYRERESAWLREVNELLATKFVDIVSNGKLMAYKTEQRFIEALQAHLNRSQNEIDRLMHLKNEVVQDQQYDELIRELDDLKAQNSRLQEDVDELNSQLEELQHVAPVAERARKLEQKLREEKASKKALMDDFTKTLGYMRLMKDRLKTLSGDKQLPKEPERNEVPPKPRNNTQPTPLKGCIKRSNTTSCTPVKQDRVKFAETSDVYYLPKRSNSELGPYVADMKKQMPILPCKIRPQKQKSQQSGGLMGFFRNIKQTFTNNSRHSSPNANVLKVPTKQDSQTQRQLEMYRQHLHSRGLV</sequence>
<feature type="region of interest" description="Disordered" evidence="2">
    <location>
        <begin position="527"/>
        <end position="551"/>
    </location>
</feature>
<keyword evidence="4" id="KW-1185">Reference proteome</keyword>
<reference evidence="4" key="2">
    <citation type="journal article" date="2020" name="Data Brief">
        <title>Transcriptome dataset of Babesia bovis life stages within vertebrate and invertebrate hosts.</title>
        <authorList>
            <person name="Ueti M.W."/>
            <person name="Johnson W.C."/>
            <person name="Kappmeyer L.S."/>
            <person name="Herndon D.R."/>
            <person name="Mousel M.R."/>
            <person name="Reif K.E."/>
            <person name="Taus N.S."/>
            <person name="Ifeonu O.O."/>
            <person name="Silva J.C."/>
            <person name="Suarez C.E."/>
            <person name="Brayton K.A."/>
        </authorList>
    </citation>
    <scope>NUCLEOTIDE SEQUENCE [LARGE SCALE GENOMIC DNA]</scope>
</reference>